<protein>
    <recommendedName>
        <fullName evidence="1">Tetrapyrrole methylase domain-containing protein</fullName>
    </recommendedName>
</protein>
<evidence type="ECO:0000313" key="3">
    <source>
        <dbReference type="Proteomes" id="UP001156627"/>
    </source>
</evidence>
<dbReference type="CDD" id="cd19916">
    <property type="entry name" value="OphMA_like"/>
    <property type="match status" value="1"/>
</dbReference>
<dbReference type="Pfam" id="PF00590">
    <property type="entry name" value="TP_methylase"/>
    <property type="match status" value="1"/>
</dbReference>
<accession>A0ABQ5X5T6</accession>
<feature type="domain" description="Tetrapyrrole methylase" evidence="1">
    <location>
        <begin position="6"/>
        <end position="137"/>
    </location>
</feature>
<dbReference type="Proteomes" id="UP001156627">
    <property type="component" value="Unassembled WGS sequence"/>
</dbReference>
<dbReference type="SUPFAM" id="SSF53790">
    <property type="entry name" value="Tetrapyrrole methylase"/>
    <property type="match status" value="1"/>
</dbReference>
<dbReference type="InterPro" id="IPR035996">
    <property type="entry name" value="4pyrrol_Methylase_sf"/>
</dbReference>
<comment type="caution">
    <text evidence="2">The sequence shown here is derived from an EMBL/GenBank/DDBJ whole genome shotgun (WGS) entry which is preliminary data.</text>
</comment>
<reference evidence="3" key="1">
    <citation type="journal article" date="2019" name="Int. J. Syst. Evol. Microbiol.">
        <title>The Global Catalogue of Microorganisms (GCM) 10K type strain sequencing project: providing services to taxonomists for standard genome sequencing and annotation.</title>
        <authorList>
            <consortium name="The Broad Institute Genomics Platform"/>
            <consortium name="The Broad Institute Genome Sequencing Center for Infectious Disease"/>
            <person name="Wu L."/>
            <person name="Ma J."/>
        </authorList>
    </citation>
    <scope>NUCLEOTIDE SEQUENCE [LARGE SCALE GENOMIC DNA]</scope>
    <source>
        <strain evidence="3">NBRC 111981</strain>
    </source>
</reference>
<evidence type="ECO:0000313" key="2">
    <source>
        <dbReference type="EMBL" id="GLQ86577.1"/>
    </source>
</evidence>
<sequence length="284" mass="31439">MKKGSLAVVGTGIQAPGQITLETKDYLAKADKVFYLVPDPFASRYIRDINPDAEDLYHFYVPGQPRKVTYENMVDTILAEVRKNKRVCAAFYGHPGVFAYPTHKSVYLARKEGYRAVMLSGVSSEDCMISDLGLDPSIGCHSYEATSFLVRPVPIFPSCMLILWQIGVIGDLCFTPKEAETSPAMEILTERLLQFYPENQEVIVYEASFSPVWGPRADAMPLKDLPRAVVSGISTLVIPPVASESIDQAMIDRLGINREWMGKIPHSSLETRHTAPGATTAAHR</sequence>
<gene>
    <name evidence="2" type="ORF">GCM10007898_01430</name>
</gene>
<name>A0ABQ5X5T6_9GAMM</name>
<dbReference type="InterPro" id="IPR000878">
    <property type="entry name" value="4pyrrol_Mease"/>
</dbReference>
<proteinExistence type="predicted"/>
<dbReference type="RefSeq" id="WP_284329970.1">
    <property type="nucleotide sequence ID" value="NZ_BSOA01000002.1"/>
</dbReference>
<evidence type="ECO:0000259" key="1">
    <source>
        <dbReference type="Pfam" id="PF00590"/>
    </source>
</evidence>
<dbReference type="InterPro" id="IPR014777">
    <property type="entry name" value="4pyrrole_Mease_sub1"/>
</dbReference>
<organism evidence="2 3">
    <name type="scientific">Dyella flagellata</name>
    <dbReference type="NCBI Taxonomy" id="1867833"/>
    <lineage>
        <taxon>Bacteria</taxon>
        <taxon>Pseudomonadati</taxon>
        <taxon>Pseudomonadota</taxon>
        <taxon>Gammaproteobacteria</taxon>
        <taxon>Lysobacterales</taxon>
        <taxon>Rhodanobacteraceae</taxon>
        <taxon>Dyella</taxon>
    </lineage>
</organism>
<dbReference type="EMBL" id="BSOA01000002">
    <property type="protein sequence ID" value="GLQ86577.1"/>
    <property type="molecule type" value="Genomic_DNA"/>
</dbReference>
<keyword evidence="3" id="KW-1185">Reference proteome</keyword>
<dbReference type="Gene3D" id="3.40.1010.10">
    <property type="entry name" value="Cobalt-precorrin-4 Transmethylase, Domain 1"/>
    <property type="match status" value="1"/>
</dbReference>